<protein>
    <submittedName>
        <fullName evidence="1">Uncharacterized protein</fullName>
    </submittedName>
</protein>
<evidence type="ECO:0000313" key="1">
    <source>
        <dbReference type="EMBL" id="SBT07365.1"/>
    </source>
</evidence>
<dbReference type="EMBL" id="FLQX01000119">
    <property type="protein sequence ID" value="SBT07365.1"/>
    <property type="molecule type" value="Genomic_DNA"/>
</dbReference>
<dbReference type="Proteomes" id="UP000199169">
    <property type="component" value="Unassembled WGS sequence"/>
</dbReference>
<name>A0A1A8XQE6_9PROT</name>
<evidence type="ECO:0000313" key="2">
    <source>
        <dbReference type="Proteomes" id="UP000199169"/>
    </source>
</evidence>
<organism evidence="1 2">
    <name type="scientific">Candidatus Accumulibacter aalborgensis</name>
    <dbReference type="NCBI Taxonomy" id="1860102"/>
    <lineage>
        <taxon>Bacteria</taxon>
        <taxon>Pseudomonadati</taxon>
        <taxon>Pseudomonadota</taxon>
        <taxon>Betaproteobacteria</taxon>
        <taxon>Candidatus Accumulibacter</taxon>
    </lineage>
</organism>
<keyword evidence="2" id="KW-1185">Reference proteome</keyword>
<gene>
    <name evidence="1" type="ORF">ACCAA_420069</name>
</gene>
<sequence>MCSASVGGLLKSSVLAGERTMIIGLFQSVENFRRDSALLRTEARALIEDDPNALYFSSASVWEVAIKNALGKPGFRADPHLFRRAQLDNGYAAHQQPAHGRRGKPA</sequence>
<reference evidence="1 2" key="1">
    <citation type="submission" date="2016-06" db="EMBL/GenBank/DDBJ databases">
        <authorList>
            <person name="Kjaerup R.B."/>
            <person name="Dalgaard T.S."/>
            <person name="Juul-Madsen H.R."/>
        </authorList>
    </citation>
    <scope>NUCLEOTIDE SEQUENCE [LARGE SCALE GENOMIC DNA]</scope>
    <source>
        <strain evidence="1">3</strain>
    </source>
</reference>
<accession>A0A1A8XQE6</accession>
<proteinExistence type="predicted"/>
<dbReference type="AlphaFoldDB" id="A0A1A8XQE6"/>
<dbReference type="STRING" id="1860102.ACCAA_420069"/>